<sequence>MSELAQLQRDKRRALAKNNLREVANLCNLLGQKLQRAGDHEGSLEQHREEGALCEALEDTVGKAVSHRRMGEVYCDLENWDAALDHQNTHLTLAKEAGSLVEEQRAHATIGRTHLHRAEDTNNGTTTLSSRSQALTQAEDAFLRALSTCQRLKGEVGTMEHCQMRCRIYLNLGLVLDSRGNIKKAQEFIGQAVDICSNHGLHDDAQRCHSALGVILLRQGLYTRALQEGQKALAFSNKLHDKALLCDGYSFLAQVHLHSSSYEAAKKCYYKAYKLKHPDSGERELITNNLKKVVNLCKTEDELLLLGEVAGDKFLKLYEKLGDGIVKFGLFNKAIEYYHKMLECALKLDEEPSFLAPIYFSLASTYCDNKQFKEAKEFYQKEYSIKLQEDYNEACKTLLNIAVVNDELGEDLQIIKSTYEEARNLAVRAKNPKLEAYVLRQYSSMRGITELEKEELETELGKIIESNNLDPDVELSEEESDGEDDIDLDLVNFSDSESESEDLDRPRQARQKRSLVVRRNEKGETPLHKACIDGNLIMVKKLLQQGHPVNPRDNCGWLPIHEAANYGYCEVVDTLIDAGAWMSDRGGRQCDGVTPIHDAAAGGNFNVMRLLLSRGASVTAKTDEGDTPLESLIRYRQRSDLTQEEEAECYQLEKELKEKMLQAGHKIPQLSMKDTMQTHPNKVDASQTQENGYREDRRRQSRKPKSEYNVKGKGHRIESESSGTKLNEDALNEKQRKLSSRNLVDVTGGSNEDIITCSQSSLTGEVADSPSQHIDDLDEDSEEFCLPQLEDLGHNDDTSATGTYLSAMNCVGSGKRRAELHKSSLGQGTSRNRKVPGALVSDLEDVGDDWLEDDLGIFTKKRKRCEKSEFEYREPRKERKISPQESSQTKSLSRFTKGRQVKITSILNRYTNDVECGNKNESTIRKEVGVPRIPEVELDDGDISNSYSNNIRVLGKSVCGTGGGGGVGGALRLRVRVQDRLLLVPVAGSGHNHTVGWLAEEVTRRYYQLSGLRPHLTLATQDGAVLDTSDTISLVLPGEQAELTGQVTGWDLPPLPDRYTQACQSLGLSPVPFLTSALHSVQVSAALDLGNIGRITSSQLQPVLRAVQYQHSLRSMSFASCRLGDEGFTHLIEVLPSLPALEVLDLTATSITSVNFLAMTSAVSTDKLSLKSLCSLNFSYNTLSGVKASNIATLLSLPSLVTLSLKHCSLTLSNDQLIDAGITSPLLNFHLDYNTISCSVLTSLLACTPHISSLTLSGLKYHRSSLDNHQTRLGTALSGLLGCGEECRLQHLNLSWCNLVDADIEDLSSFLYRCPHLSSISLAHNPALTPTSLSTFLNELTSNLILPLSSLSLHGNKGLASGLGEKLMSTVRHKAATNHSIMALSLTNIQSDTRVENVWKSCHQNKTSVRKIGNEIFLRCND</sequence>
<dbReference type="PANTHER" id="PTHR46358">
    <property type="entry name" value="TONSOKU-LIKE PROTEIN"/>
    <property type="match status" value="1"/>
</dbReference>
<dbReference type="Pfam" id="PF12796">
    <property type="entry name" value="Ank_2"/>
    <property type="match status" value="1"/>
</dbReference>
<organism evidence="7 8">
    <name type="scientific">Petrolisthes manimaculis</name>
    <dbReference type="NCBI Taxonomy" id="1843537"/>
    <lineage>
        <taxon>Eukaryota</taxon>
        <taxon>Metazoa</taxon>
        <taxon>Ecdysozoa</taxon>
        <taxon>Arthropoda</taxon>
        <taxon>Crustacea</taxon>
        <taxon>Multicrustacea</taxon>
        <taxon>Malacostraca</taxon>
        <taxon>Eumalacostraca</taxon>
        <taxon>Eucarida</taxon>
        <taxon>Decapoda</taxon>
        <taxon>Pleocyemata</taxon>
        <taxon>Anomura</taxon>
        <taxon>Galatheoidea</taxon>
        <taxon>Porcellanidae</taxon>
        <taxon>Petrolisthes</taxon>
    </lineage>
</organism>
<feature type="compositionally biased region" description="Basic and acidic residues" evidence="6">
    <location>
        <begin position="726"/>
        <end position="736"/>
    </location>
</feature>
<dbReference type="InterPro" id="IPR052311">
    <property type="entry name" value="MMS22L-TONSL_complex_comp"/>
</dbReference>
<dbReference type="InterPro" id="IPR011990">
    <property type="entry name" value="TPR-like_helical_dom_sf"/>
</dbReference>
<dbReference type="Gene3D" id="1.25.40.10">
    <property type="entry name" value="Tetratricopeptide repeat domain"/>
    <property type="match status" value="2"/>
</dbReference>
<feature type="compositionally biased region" description="Basic and acidic residues" evidence="6">
    <location>
        <begin position="869"/>
        <end position="882"/>
    </location>
</feature>
<feature type="repeat" description="ANK" evidence="5">
    <location>
        <begin position="522"/>
        <end position="554"/>
    </location>
</feature>
<evidence type="ECO:0000313" key="7">
    <source>
        <dbReference type="EMBL" id="KAK4304422.1"/>
    </source>
</evidence>
<comment type="caution">
    <text evidence="7">The sequence shown here is derived from an EMBL/GenBank/DDBJ whole genome shotgun (WGS) entry which is preliminary data.</text>
</comment>
<keyword evidence="3" id="KW-0677">Repeat</keyword>
<proteinExistence type="predicted"/>
<feature type="compositionally biased region" description="Basic and acidic residues" evidence="6">
    <location>
        <begin position="692"/>
        <end position="719"/>
    </location>
</feature>
<dbReference type="PANTHER" id="PTHR46358:SF1">
    <property type="entry name" value="TONSOKU-LIKE PROTEIN"/>
    <property type="match status" value="1"/>
</dbReference>
<feature type="compositionally biased region" description="Polar residues" evidence="6">
    <location>
        <begin position="883"/>
        <end position="894"/>
    </location>
</feature>
<evidence type="ECO:0000256" key="3">
    <source>
        <dbReference type="ARBA" id="ARBA00022737"/>
    </source>
</evidence>
<dbReference type="GO" id="GO:0043596">
    <property type="term" value="C:nuclear replication fork"/>
    <property type="evidence" value="ECO:0007669"/>
    <property type="project" value="TreeGrafter"/>
</dbReference>
<evidence type="ECO:0000256" key="1">
    <source>
        <dbReference type="ARBA" id="ARBA00004123"/>
    </source>
</evidence>
<feature type="region of interest" description="Disordered" evidence="6">
    <location>
        <begin position="467"/>
        <end position="519"/>
    </location>
</feature>
<dbReference type="InterPro" id="IPR036770">
    <property type="entry name" value="Ankyrin_rpt-contain_sf"/>
</dbReference>
<protein>
    <recommendedName>
        <fullName evidence="9">Tonsoku-like protein</fullName>
    </recommendedName>
</protein>
<dbReference type="InterPro" id="IPR019734">
    <property type="entry name" value="TPR_rpt"/>
</dbReference>
<dbReference type="SUPFAM" id="SSF48403">
    <property type="entry name" value="Ankyrin repeat"/>
    <property type="match status" value="1"/>
</dbReference>
<evidence type="ECO:0000313" key="8">
    <source>
        <dbReference type="Proteomes" id="UP001292094"/>
    </source>
</evidence>
<keyword evidence="4" id="KW-0539">Nucleus</keyword>
<evidence type="ECO:0008006" key="9">
    <source>
        <dbReference type="Google" id="ProtNLM"/>
    </source>
</evidence>
<comment type="subcellular location">
    <subcellularLocation>
        <location evidence="1">Nucleus</location>
    </subcellularLocation>
</comment>
<evidence type="ECO:0000256" key="5">
    <source>
        <dbReference type="PROSITE-ProRule" id="PRU00023"/>
    </source>
</evidence>
<dbReference type="Gene3D" id="3.80.10.10">
    <property type="entry name" value="Ribonuclease Inhibitor"/>
    <property type="match status" value="1"/>
</dbReference>
<dbReference type="SMART" id="SM00248">
    <property type="entry name" value="ANK"/>
    <property type="match status" value="3"/>
</dbReference>
<evidence type="ECO:0000256" key="6">
    <source>
        <dbReference type="SAM" id="MobiDB-lite"/>
    </source>
</evidence>
<evidence type="ECO:0000256" key="4">
    <source>
        <dbReference type="ARBA" id="ARBA00023242"/>
    </source>
</evidence>
<dbReference type="GO" id="GO:0031297">
    <property type="term" value="P:replication fork processing"/>
    <property type="evidence" value="ECO:0007669"/>
    <property type="project" value="TreeGrafter"/>
</dbReference>
<dbReference type="GO" id="GO:0000724">
    <property type="term" value="P:double-strand break repair via homologous recombination"/>
    <property type="evidence" value="ECO:0007669"/>
    <property type="project" value="TreeGrafter"/>
</dbReference>
<dbReference type="SUPFAM" id="SSF52047">
    <property type="entry name" value="RNI-like"/>
    <property type="match status" value="1"/>
</dbReference>
<dbReference type="PROSITE" id="PS50088">
    <property type="entry name" value="ANK_REPEAT"/>
    <property type="match status" value="3"/>
</dbReference>
<feature type="region of interest" description="Disordered" evidence="6">
    <location>
        <begin position="869"/>
        <end position="894"/>
    </location>
</feature>
<dbReference type="PROSITE" id="PS50297">
    <property type="entry name" value="ANK_REP_REGION"/>
    <property type="match status" value="3"/>
</dbReference>
<feature type="region of interest" description="Disordered" evidence="6">
    <location>
        <begin position="669"/>
        <end position="736"/>
    </location>
</feature>
<name>A0AAE1PBL9_9EUCA</name>
<dbReference type="InterPro" id="IPR032675">
    <property type="entry name" value="LRR_dom_sf"/>
</dbReference>
<keyword evidence="8" id="KW-1185">Reference proteome</keyword>
<feature type="compositionally biased region" description="Polar residues" evidence="6">
    <location>
        <begin position="672"/>
        <end position="691"/>
    </location>
</feature>
<dbReference type="Pfam" id="PF13857">
    <property type="entry name" value="Ank_5"/>
    <property type="match status" value="1"/>
</dbReference>
<keyword evidence="2" id="KW-0433">Leucine-rich repeat</keyword>
<dbReference type="SMART" id="SM00028">
    <property type="entry name" value="TPR"/>
    <property type="match status" value="5"/>
</dbReference>
<dbReference type="EMBL" id="JAWZYT010002429">
    <property type="protein sequence ID" value="KAK4304422.1"/>
    <property type="molecule type" value="Genomic_DNA"/>
</dbReference>
<dbReference type="Proteomes" id="UP001292094">
    <property type="component" value="Unassembled WGS sequence"/>
</dbReference>
<feature type="repeat" description="ANK" evidence="5">
    <location>
        <begin position="591"/>
        <end position="623"/>
    </location>
</feature>
<evidence type="ECO:0000256" key="2">
    <source>
        <dbReference type="ARBA" id="ARBA00022614"/>
    </source>
</evidence>
<gene>
    <name evidence="7" type="ORF">Pmani_023625</name>
</gene>
<keyword evidence="5" id="KW-0040">ANK repeat</keyword>
<feature type="compositionally biased region" description="Acidic residues" evidence="6">
    <location>
        <begin position="471"/>
        <end position="488"/>
    </location>
</feature>
<dbReference type="SUPFAM" id="SSF48452">
    <property type="entry name" value="TPR-like"/>
    <property type="match status" value="3"/>
</dbReference>
<feature type="repeat" description="ANK" evidence="5">
    <location>
        <begin position="555"/>
        <end position="580"/>
    </location>
</feature>
<dbReference type="InterPro" id="IPR002110">
    <property type="entry name" value="Ankyrin_rpt"/>
</dbReference>
<reference evidence="7" key="1">
    <citation type="submission" date="2023-11" db="EMBL/GenBank/DDBJ databases">
        <title>Genome assemblies of two species of porcelain crab, Petrolisthes cinctipes and Petrolisthes manimaculis (Anomura: Porcellanidae).</title>
        <authorList>
            <person name="Angst P."/>
        </authorList>
    </citation>
    <scope>NUCLEOTIDE SEQUENCE</scope>
    <source>
        <strain evidence="7">PB745_02</strain>
        <tissue evidence="7">Gill</tissue>
    </source>
</reference>
<accession>A0AAE1PBL9</accession>
<dbReference type="Gene3D" id="1.25.40.20">
    <property type="entry name" value="Ankyrin repeat-containing domain"/>
    <property type="match status" value="1"/>
</dbReference>
<dbReference type="Pfam" id="PF13181">
    <property type="entry name" value="TPR_8"/>
    <property type="match status" value="2"/>
</dbReference>